<comment type="caution">
    <text evidence="1">The sequence shown here is derived from an EMBL/GenBank/DDBJ whole genome shotgun (WGS) entry which is preliminary data.</text>
</comment>
<accession>A0A9P5PWC3</accession>
<proteinExistence type="predicted"/>
<name>A0A9P5PWC3_9AGAR</name>
<dbReference type="EMBL" id="JADNRY010000040">
    <property type="protein sequence ID" value="KAF9070483.1"/>
    <property type="molecule type" value="Genomic_DNA"/>
</dbReference>
<dbReference type="AlphaFoldDB" id="A0A9P5PWC3"/>
<protein>
    <submittedName>
        <fullName evidence="1">Uncharacterized protein</fullName>
    </submittedName>
</protein>
<evidence type="ECO:0000313" key="1">
    <source>
        <dbReference type="EMBL" id="KAF9070483.1"/>
    </source>
</evidence>
<keyword evidence="2" id="KW-1185">Reference proteome</keyword>
<reference evidence="1" key="1">
    <citation type="submission" date="2020-11" db="EMBL/GenBank/DDBJ databases">
        <authorList>
            <consortium name="DOE Joint Genome Institute"/>
            <person name="Ahrendt S."/>
            <person name="Riley R."/>
            <person name="Andreopoulos W."/>
            <person name="Labutti K."/>
            <person name="Pangilinan J."/>
            <person name="Ruiz-Duenas F.J."/>
            <person name="Barrasa J.M."/>
            <person name="Sanchez-Garcia M."/>
            <person name="Camarero S."/>
            <person name="Miyauchi S."/>
            <person name="Serrano A."/>
            <person name="Linde D."/>
            <person name="Babiker R."/>
            <person name="Drula E."/>
            <person name="Ayuso-Fernandez I."/>
            <person name="Pacheco R."/>
            <person name="Padilla G."/>
            <person name="Ferreira P."/>
            <person name="Barriuso J."/>
            <person name="Kellner H."/>
            <person name="Castanera R."/>
            <person name="Alfaro M."/>
            <person name="Ramirez L."/>
            <person name="Pisabarro A.G."/>
            <person name="Kuo A."/>
            <person name="Tritt A."/>
            <person name="Lipzen A."/>
            <person name="He G."/>
            <person name="Yan M."/>
            <person name="Ng V."/>
            <person name="Cullen D."/>
            <person name="Martin F."/>
            <person name="Rosso M.-N."/>
            <person name="Henrissat B."/>
            <person name="Hibbett D."/>
            <person name="Martinez A.T."/>
            <person name="Grigoriev I.V."/>
        </authorList>
    </citation>
    <scope>NUCLEOTIDE SEQUENCE</scope>
    <source>
        <strain evidence="1">AH 40177</strain>
    </source>
</reference>
<dbReference type="Proteomes" id="UP000772434">
    <property type="component" value="Unassembled WGS sequence"/>
</dbReference>
<organism evidence="1 2">
    <name type="scientific">Rhodocollybia butyracea</name>
    <dbReference type="NCBI Taxonomy" id="206335"/>
    <lineage>
        <taxon>Eukaryota</taxon>
        <taxon>Fungi</taxon>
        <taxon>Dikarya</taxon>
        <taxon>Basidiomycota</taxon>
        <taxon>Agaricomycotina</taxon>
        <taxon>Agaricomycetes</taxon>
        <taxon>Agaricomycetidae</taxon>
        <taxon>Agaricales</taxon>
        <taxon>Marasmiineae</taxon>
        <taxon>Omphalotaceae</taxon>
        <taxon>Rhodocollybia</taxon>
    </lineage>
</organism>
<gene>
    <name evidence="1" type="ORF">BDP27DRAFT_1323752</name>
</gene>
<sequence>MINTLHTFPSQKLNSKSVSRYLSTPNISLSVLIFSYCLARSKISSASFSHHGQLNKNSCSRPRFKKTPSYLRRSQGPPAMTANVDNHFLQRTAFHNHFCECFTLPVVHCITNNVVFGFMDHDVLQIRKESRVRSQHLLQYPHPCKICFAQIQGFQFWNHTQELLQLLFAKPRTCQLESFQRKPRTMFPSVGDPKFTRR</sequence>
<evidence type="ECO:0000313" key="2">
    <source>
        <dbReference type="Proteomes" id="UP000772434"/>
    </source>
</evidence>